<dbReference type="KEGG" id="ter:Tery_1034"/>
<dbReference type="HOGENOM" id="CLU_144676_0_1_3"/>
<dbReference type="OrthoDB" id="514908at2"/>
<dbReference type="Pfam" id="PF22296">
    <property type="entry name" value="bAvd"/>
    <property type="match status" value="1"/>
</dbReference>
<dbReference type="InterPro" id="IPR055360">
    <property type="entry name" value="bAvd"/>
</dbReference>
<dbReference type="RefSeq" id="WP_011610792.1">
    <property type="nucleotide sequence ID" value="NC_008312.1"/>
</dbReference>
<evidence type="ECO:0000313" key="2">
    <source>
        <dbReference type="EMBL" id="ABG50406.1"/>
    </source>
</evidence>
<gene>
    <name evidence="2" type="ordered locus">Tery_1034</name>
</gene>
<dbReference type="CDD" id="cd16376">
    <property type="entry name" value="Avd_like"/>
    <property type="match status" value="1"/>
</dbReference>
<dbReference type="EMBL" id="CP000393">
    <property type="protein sequence ID" value="ABG50406.1"/>
    <property type="molecule type" value="Genomic_DNA"/>
</dbReference>
<dbReference type="AlphaFoldDB" id="Q117B8"/>
<dbReference type="Gene3D" id="1.20.1440.60">
    <property type="entry name" value="23S rRNA-intervening sequence"/>
    <property type="match status" value="1"/>
</dbReference>
<evidence type="ECO:0000259" key="1">
    <source>
        <dbReference type="Pfam" id="PF22296"/>
    </source>
</evidence>
<proteinExistence type="predicted"/>
<dbReference type="eggNOG" id="ENOG5032RM0">
    <property type="taxonomic scope" value="Bacteria"/>
</dbReference>
<name>Q117B8_TRIEI</name>
<accession>Q117B8</accession>
<dbReference type="InterPro" id="IPR036583">
    <property type="entry name" value="23S_rRNA_IVS_sf"/>
</dbReference>
<dbReference type="NCBIfam" id="NF033474">
    <property type="entry name" value="DivGenRetAVD"/>
    <property type="match status" value="1"/>
</dbReference>
<sequence>MNELSIIQKTYDLIIWYVPIINRLPKTHKFQIGDRLVNNLYNFLELLIIAKYASEKLNILESLNPKLDIVRYQNRIILDFQIINNKRYEYISQIITEIGK</sequence>
<protein>
    <recommendedName>
        <fullName evidence="1">bAvd-like domain-containing protein</fullName>
    </recommendedName>
</protein>
<reference evidence="2" key="1">
    <citation type="submission" date="2006-06" db="EMBL/GenBank/DDBJ databases">
        <title>Complete sequence of Trichodesmium erythraeum IMS101.</title>
        <authorList>
            <consortium name="US DOE Joint Genome Institute"/>
            <person name="Copeland A."/>
            <person name="Lucas S."/>
            <person name="Lapidus A."/>
            <person name="Barry K."/>
            <person name="Detter J.C."/>
            <person name="Glavina del Rio T."/>
            <person name="Hammon N."/>
            <person name="Israni S."/>
            <person name="Dalin E."/>
            <person name="Tice H."/>
            <person name="Pitluck S."/>
            <person name="Kiss H."/>
            <person name="Munk A.C."/>
            <person name="Brettin T."/>
            <person name="Bruce D."/>
            <person name="Han C."/>
            <person name="Tapia R."/>
            <person name="Gilna P."/>
            <person name="Schmutz J."/>
            <person name="Larimer F."/>
            <person name="Land M."/>
            <person name="Hauser L."/>
            <person name="Kyrpides N."/>
            <person name="Kim E."/>
            <person name="Richardson P."/>
        </authorList>
    </citation>
    <scope>NUCLEOTIDE SEQUENCE [LARGE SCALE GENOMIC DNA]</scope>
    <source>
        <strain evidence="2">IMS101</strain>
    </source>
</reference>
<feature type="domain" description="bAvd-like" evidence="1">
    <location>
        <begin position="6"/>
        <end position="100"/>
    </location>
</feature>
<organism evidence="2">
    <name type="scientific">Trichodesmium erythraeum (strain IMS101)</name>
    <dbReference type="NCBI Taxonomy" id="203124"/>
    <lineage>
        <taxon>Bacteria</taxon>
        <taxon>Bacillati</taxon>
        <taxon>Cyanobacteriota</taxon>
        <taxon>Cyanophyceae</taxon>
        <taxon>Oscillatoriophycideae</taxon>
        <taxon>Oscillatoriales</taxon>
        <taxon>Microcoleaceae</taxon>
        <taxon>Trichodesmium</taxon>
    </lineage>
</organism>